<name>C5S1D7_9PAST</name>
<dbReference type="SUPFAM" id="SSF53335">
    <property type="entry name" value="S-adenosyl-L-methionine-dependent methyltransferases"/>
    <property type="match status" value="1"/>
</dbReference>
<dbReference type="EC" id="2.1.1.171" evidence="3 8"/>
<dbReference type="EMBL" id="ACQL01000085">
    <property type="protein sequence ID" value="EER47368.1"/>
    <property type="molecule type" value="Genomic_DNA"/>
</dbReference>
<sequence>MIWGITLFWGNTFSLYFFYIMKAKSTQKQQSLGEVRVIAGLWRGRKLPVLNAEGLRPTTDRVKETLFNWLMSDIADSRCLDCFAGSGSLGIEALSRQAQAVVFLEKFTNAAAQLKKNLEKLKTEKGVVFNVDTLQFLAKPNQDKPFDVIFIDPPFHHQLVPKVLALLAQNHWLSAQAIIYVETEKDHPPLVLPEGWQIIKEKSAGMVTSRLIQLIPLKSE</sequence>
<dbReference type="Proteomes" id="UP000005532">
    <property type="component" value="Unassembled WGS sequence"/>
</dbReference>
<dbReference type="GO" id="GO:0003676">
    <property type="term" value="F:nucleic acid binding"/>
    <property type="evidence" value="ECO:0007669"/>
    <property type="project" value="InterPro"/>
</dbReference>
<gene>
    <name evidence="9" type="ORF">AM305_08574</name>
</gene>
<evidence type="ECO:0000256" key="1">
    <source>
        <dbReference type="ARBA" id="ARBA00002649"/>
    </source>
</evidence>
<evidence type="ECO:0000256" key="7">
    <source>
        <dbReference type="ARBA" id="ARBA00048326"/>
    </source>
</evidence>
<proteinExistence type="inferred from homology"/>
<dbReference type="Gene3D" id="3.40.50.150">
    <property type="entry name" value="Vaccinia Virus protein VP39"/>
    <property type="match status" value="1"/>
</dbReference>
<dbReference type="GO" id="GO:0052913">
    <property type="term" value="F:16S rRNA (guanine(966)-N(2))-methyltransferase activity"/>
    <property type="evidence" value="ECO:0007669"/>
    <property type="project" value="UniProtKB-EC"/>
</dbReference>
<dbReference type="CDD" id="cd02440">
    <property type="entry name" value="AdoMet_MTases"/>
    <property type="match status" value="1"/>
</dbReference>
<keyword evidence="8" id="KW-0949">S-adenosyl-L-methionine</keyword>
<evidence type="ECO:0000313" key="10">
    <source>
        <dbReference type="Proteomes" id="UP000005532"/>
    </source>
</evidence>
<protein>
    <recommendedName>
        <fullName evidence="4 8">Ribosomal RNA small subunit methyltransferase D</fullName>
        <ecNumber evidence="3 8">2.1.1.171</ecNumber>
    </recommendedName>
</protein>
<organism evidence="9 10">
    <name type="scientific">Actinobacillus minor NM305</name>
    <dbReference type="NCBI Taxonomy" id="637911"/>
    <lineage>
        <taxon>Bacteria</taxon>
        <taxon>Pseudomonadati</taxon>
        <taxon>Pseudomonadota</taxon>
        <taxon>Gammaproteobacteria</taxon>
        <taxon>Pasteurellales</taxon>
        <taxon>Pasteurellaceae</taxon>
        <taxon>Actinobacillus</taxon>
    </lineage>
</organism>
<evidence type="ECO:0000256" key="2">
    <source>
        <dbReference type="ARBA" id="ARBA00005269"/>
    </source>
</evidence>
<keyword evidence="8" id="KW-0698">rRNA processing</keyword>
<reference evidence="9 10" key="1">
    <citation type="journal article" date="2010" name="Vet. Microbiol.">
        <title>Production of haemolysins by strains of the Actinobacillus minor/porcitonsillarum complex.</title>
        <authorList>
            <person name="Arya G."/>
            <person name="Niven D.F."/>
        </authorList>
    </citation>
    <scope>NUCLEOTIDE SEQUENCE [LARGE SCALE GENOMIC DNA]</scope>
    <source>
        <strain evidence="9 10">NM305</strain>
    </source>
</reference>
<comment type="catalytic activity">
    <reaction evidence="7 8">
        <text>guanosine(966) in 16S rRNA + S-adenosyl-L-methionine = N(2)-methylguanosine(966) in 16S rRNA + S-adenosyl-L-homocysteine + H(+)</text>
        <dbReference type="Rhea" id="RHEA:23548"/>
        <dbReference type="Rhea" id="RHEA-COMP:10211"/>
        <dbReference type="Rhea" id="RHEA-COMP:10212"/>
        <dbReference type="ChEBI" id="CHEBI:15378"/>
        <dbReference type="ChEBI" id="CHEBI:57856"/>
        <dbReference type="ChEBI" id="CHEBI:59789"/>
        <dbReference type="ChEBI" id="CHEBI:74269"/>
        <dbReference type="ChEBI" id="CHEBI:74481"/>
        <dbReference type="EC" id="2.1.1.171"/>
    </reaction>
</comment>
<evidence type="ECO:0000256" key="8">
    <source>
        <dbReference type="PIRNR" id="PIRNR004553"/>
    </source>
</evidence>
<evidence type="ECO:0000256" key="6">
    <source>
        <dbReference type="ARBA" id="ARBA00022679"/>
    </source>
</evidence>
<dbReference type="NCBIfam" id="TIGR00095">
    <property type="entry name" value="16S rRNA (guanine(966)-N(2))-methyltransferase RsmD"/>
    <property type="match status" value="1"/>
</dbReference>
<dbReference type="eggNOG" id="COG0742">
    <property type="taxonomic scope" value="Bacteria"/>
</dbReference>
<dbReference type="PANTHER" id="PTHR43542">
    <property type="entry name" value="METHYLTRANSFERASE"/>
    <property type="match status" value="1"/>
</dbReference>
<dbReference type="InterPro" id="IPR029063">
    <property type="entry name" value="SAM-dependent_MTases_sf"/>
</dbReference>
<dbReference type="PROSITE" id="PS00092">
    <property type="entry name" value="N6_MTASE"/>
    <property type="match status" value="1"/>
</dbReference>
<dbReference type="InterPro" id="IPR002052">
    <property type="entry name" value="DNA_methylase_N6_adenine_CS"/>
</dbReference>
<accession>C5S1D7</accession>
<evidence type="ECO:0000313" key="9">
    <source>
        <dbReference type="EMBL" id="EER47368.1"/>
    </source>
</evidence>
<dbReference type="InterPro" id="IPR004398">
    <property type="entry name" value="RNA_MeTrfase_RsmD"/>
</dbReference>
<comment type="similarity">
    <text evidence="2 8">Belongs to the methyltransferase superfamily. RsmD family.</text>
</comment>
<comment type="caution">
    <text evidence="9">The sequence shown here is derived from an EMBL/GenBank/DDBJ whole genome shotgun (WGS) entry which is preliminary data.</text>
</comment>
<keyword evidence="6 8" id="KW-0808">Transferase</keyword>
<dbReference type="PANTHER" id="PTHR43542:SF1">
    <property type="entry name" value="METHYLTRANSFERASE"/>
    <property type="match status" value="1"/>
</dbReference>
<dbReference type="PIRSF" id="PIRSF004553">
    <property type="entry name" value="CHP00095"/>
    <property type="match status" value="1"/>
</dbReference>
<evidence type="ECO:0000256" key="4">
    <source>
        <dbReference type="ARBA" id="ARBA00013682"/>
    </source>
</evidence>
<dbReference type="AlphaFoldDB" id="C5S1D7"/>
<evidence type="ECO:0000256" key="5">
    <source>
        <dbReference type="ARBA" id="ARBA00022603"/>
    </source>
</evidence>
<evidence type="ECO:0000256" key="3">
    <source>
        <dbReference type="ARBA" id="ARBA00012141"/>
    </source>
</evidence>
<keyword evidence="5 8" id="KW-0489">Methyltransferase</keyword>
<comment type="function">
    <text evidence="1 8">Specifically methylates the guanine in position 966 of 16S rRNA in the assembled 30S particle.</text>
</comment>
<dbReference type="Pfam" id="PF03602">
    <property type="entry name" value="Cons_hypoth95"/>
    <property type="match status" value="1"/>
</dbReference>